<feature type="domain" description="Cadherin" evidence="14">
    <location>
        <begin position="15"/>
        <end position="55"/>
    </location>
</feature>
<dbReference type="Gene3D" id="2.60.40.60">
    <property type="entry name" value="Cadherins"/>
    <property type="match status" value="3"/>
</dbReference>
<protein>
    <submittedName>
        <fullName evidence="17">CA domain-containing protein</fullName>
    </submittedName>
</protein>
<dbReference type="InterPro" id="IPR002126">
    <property type="entry name" value="Cadherin-like_dom"/>
</dbReference>
<dbReference type="CDD" id="cd11304">
    <property type="entry name" value="Cadherin_repeat"/>
    <property type="match status" value="3"/>
</dbReference>
<dbReference type="SUPFAM" id="SSF49313">
    <property type="entry name" value="Cadherin-like"/>
    <property type="match status" value="3"/>
</dbReference>
<evidence type="ECO:0000256" key="4">
    <source>
        <dbReference type="ARBA" id="ARBA00022729"/>
    </source>
</evidence>
<evidence type="ECO:0000313" key="17">
    <source>
        <dbReference type="WBParaSite" id="ECPE_0000336301-mRNA-1"/>
    </source>
</evidence>
<gene>
    <name evidence="15" type="ORF">ECPE_LOCUS3360</name>
</gene>
<evidence type="ECO:0000313" key="16">
    <source>
        <dbReference type="Proteomes" id="UP000272942"/>
    </source>
</evidence>
<feature type="compositionally biased region" description="Gly residues" evidence="12">
    <location>
        <begin position="592"/>
        <end position="607"/>
    </location>
</feature>
<evidence type="ECO:0000256" key="6">
    <source>
        <dbReference type="ARBA" id="ARBA00022837"/>
    </source>
</evidence>
<dbReference type="Proteomes" id="UP000272942">
    <property type="component" value="Unassembled WGS sequence"/>
</dbReference>
<proteinExistence type="predicted"/>
<dbReference type="InterPro" id="IPR015919">
    <property type="entry name" value="Cadherin-like_sf"/>
</dbReference>
<feature type="transmembrane region" description="Helical" evidence="13">
    <location>
        <begin position="324"/>
        <end position="353"/>
    </location>
</feature>
<dbReference type="GO" id="GO:0005509">
    <property type="term" value="F:calcium ion binding"/>
    <property type="evidence" value="ECO:0007669"/>
    <property type="project" value="UniProtKB-UniRule"/>
</dbReference>
<keyword evidence="4" id="KW-0732">Signal</keyword>
<evidence type="ECO:0000256" key="9">
    <source>
        <dbReference type="ARBA" id="ARBA00023136"/>
    </source>
</evidence>
<evidence type="ECO:0000256" key="13">
    <source>
        <dbReference type="SAM" id="Phobius"/>
    </source>
</evidence>
<evidence type="ECO:0000256" key="11">
    <source>
        <dbReference type="PROSITE-ProRule" id="PRU00043"/>
    </source>
</evidence>
<keyword evidence="5" id="KW-0677">Repeat</keyword>
<dbReference type="PRINTS" id="PR00205">
    <property type="entry name" value="CADHERIN"/>
</dbReference>
<evidence type="ECO:0000313" key="15">
    <source>
        <dbReference type="EMBL" id="VDP69273.1"/>
    </source>
</evidence>
<evidence type="ECO:0000259" key="14">
    <source>
        <dbReference type="PROSITE" id="PS50268"/>
    </source>
</evidence>
<reference evidence="15 16" key="2">
    <citation type="submission" date="2018-11" db="EMBL/GenBank/DDBJ databases">
        <authorList>
            <consortium name="Pathogen Informatics"/>
        </authorList>
    </citation>
    <scope>NUCLEOTIDE SEQUENCE [LARGE SCALE GENOMIC DNA]</scope>
    <source>
        <strain evidence="15 16">Egypt</strain>
    </source>
</reference>
<feature type="compositionally biased region" description="Polar residues" evidence="12">
    <location>
        <begin position="302"/>
        <end position="319"/>
    </location>
</feature>
<dbReference type="FunFam" id="2.60.40.60:FF:000004">
    <property type="entry name" value="Protocadherin 1 gamma 2"/>
    <property type="match status" value="1"/>
</dbReference>
<evidence type="ECO:0000256" key="12">
    <source>
        <dbReference type="SAM" id="MobiDB-lite"/>
    </source>
</evidence>
<dbReference type="InterPro" id="IPR020894">
    <property type="entry name" value="Cadherin_CS"/>
</dbReference>
<accession>A0A183A8S5</accession>
<dbReference type="PROSITE" id="PS50268">
    <property type="entry name" value="CADHERIN_2"/>
    <property type="match status" value="3"/>
</dbReference>
<sequence length="678" mass="73641">MYGFYVSTLQLAPWQRKPHYRFQVFARDHGTPTALTSTASVEVTVLDLNDNNPEFVGLDSESCYKFRVAENEPANTHVGILLGTDNDAKENARLKFRLVTSSGSFKLDPNTGELTTLHSLDREKQAQYELIAMLMDHGRPTRSATAKVVIYVSDVNDHDPIVVFPANGRGNVTVSFREPPGEVVARIEARDPDEGHNALLHYSLVTGNRNSVFRLGSTSAELIVNHPLSEADIGTYPLEVLIQDAGVPPRSAHVKLTVKVVDAPARMYSHRFVNNQSKQKDSVNQLPGEHSPSVGQFRRSEGLQSGGNSADQRQVDSTGPETGLVSAGAILVAIVALSCAIILVLLGITVYLCGHKGFGMRRRCDYNRRRRVGSGHVNSLNANTISATTNNELTDSVIEPMKRGTLTVKTIDSDRMNATPTNYPDPILLDPGSGTLLRCQFSSIPGSGVASTNEYTDQKLLRMNSPITYEAYTTCLPMTERVPISGTYEAIPAGRILFPITSGTFGGTNGTTMMVNNGEFLHPKFTAGSLIKPRAKTSTGIVRAVTQASNKSRNPNRSFCDDRQFTQSLKLKRSDWLNVCESPVSEGSVTVGSGGGGGGGDGRTGTGGEHKLPRLGQPRAAKSWETLVAVPHTQRSEWDQKFGGQNQRIQDLSENRVGSALDPKTPEPSSRGMYNTSR</sequence>
<feature type="domain" description="Cadherin" evidence="14">
    <location>
        <begin position="172"/>
        <end position="272"/>
    </location>
</feature>
<dbReference type="GO" id="GO:0007156">
    <property type="term" value="P:homophilic cell adhesion via plasma membrane adhesion molecules"/>
    <property type="evidence" value="ECO:0007669"/>
    <property type="project" value="InterPro"/>
</dbReference>
<feature type="compositionally biased region" description="Polar residues" evidence="12">
    <location>
        <begin position="643"/>
        <end position="652"/>
    </location>
</feature>
<organism evidence="17">
    <name type="scientific">Echinostoma caproni</name>
    <dbReference type="NCBI Taxonomy" id="27848"/>
    <lineage>
        <taxon>Eukaryota</taxon>
        <taxon>Metazoa</taxon>
        <taxon>Spiralia</taxon>
        <taxon>Lophotrochozoa</taxon>
        <taxon>Platyhelminthes</taxon>
        <taxon>Trematoda</taxon>
        <taxon>Digenea</taxon>
        <taxon>Plagiorchiida</taxon>
        <taxon>Echinostomata</taxon>
        <taxon>Echinostomatoidea</taxon>
        <taxon>Echinostomatidae</taxon>
        <taxon>Echinostoma</taxon>
    </lineage>
</organism>
<keyword evidence="7" id="KW-0130">Cell adhesion</keyword>
<keyword evidence="10" id="KW-0325">Glycoprotein</keyword>
<dbReference type="WBParaSite" id="ECPE_0000336301-mRNA-1">
    <property type="protein sequence ID" value="ECPE_0000336301-mRNA-1"/>
    <property type="gene ID" value="ECPE_0000336301"/>
</dbReference>
<keyword evidence="8 13" id="KW-1133">Transmembrane helix</keyword>
<evidence type="ECO:0000256" key="3">
    <source>
        <dbReference type="ARBA" id="ARBA00022692"/>
    </source>
</evidence>
<evidence type="ECO:0000256" key="5">
    <source>
        <dbReference type="ARBA" id="ARBA00022737"/>
    </source>
</evidence>
<evidence type="ECO:0000256" key="10">
    <source>
        <dbReference type="ARBA" id="ARBA00023180"/>
    </source>
</evidence>
<evidence type="ECO:0000256" key="8">
    <source>
        <dbReference type="ARBA" id="ARBA00022989"/>
    </source>
</evidence>
<evidence type="ECO:0000256" key="1">
    <source>
        <dbReference type="ARBA" id="ARBA00004251"/>
    </source>
</evidence>
<dbReference type="AlphaFoldDB" id="A0A183A8S5"/>
<reference evidence="17" key="1">
    <citation type="submission" date="2016-06" db="UniProtKB">
        <authorList>
            <consortium name="WormBaseParasite"/>
        </authorList>
    </citation>
    <scope>IDENTIFICATION</scope>
</reference>
<dbReference type="GO" id="GO:0005886">
    <property type="term" value="C:plasma membrane"/>
    <property type="evidence" value="ECO:0007669"/>
    <property type="project" value="UniProtKB-SubCell"/>
</dbReference>
<feature type="region of interest" description="Disordered" evidence="12">
    <location>
        <begin position="273"/>
        <end position="319"/>
    </location>
</feature>
<keyword evidence="3 13" id="KW-0812">Transmembrane</keyword>
<dbReference type="OrthoDB" id="6252479at2759"/>
<dbReference type="Pfam" id="PF00028">
    <property type="entry name" value="Cadherin"/>
    <property type="match status" value="2"/>
</dbReference>
<evidence type="ECO:0000256" key="7">
    <source>
        <dbReference type="ARBA" id="ARBA00022889"/>
    </source>
</evidence>
<feature type="domain" description="Cadherin" evidence="14">
    <location>
        <begin position="60"/>
        <end position="162"/>
    </location>
</feature>
<feature type="region of interest" description="Disordered" evidence="12">
    <location>
        <begin position="586"/>
        <end position="678"/>
    </location>
</feature>
<dbReference type="FunFam" id="2.60.40.60:FF:000020">
    <property type="entry name" value="Dachsous cadherin-related 1b"/>
    <property type="match status" value="1"/>
</dbReference>
<dbReference type="SMART" id="SM00112">
    <property type="entry name" value="CA"/>
    <property type="match status" value="2"/>
</dbReference>
<dbReference type="PROSITE" id="PS00232">
    <property type="entry name" value="CADHERIN_1"/>
    <property type="match status" value="2"/>
</dbReference>
<keyword evidence="16" id="KW-1185">Reference proteome</keyword>
<keyword evidence="2" id="KW-1003">Cell membrane</keyword>
<feature type="compositionally biased region" description="Polar residues" evidence="12">
    <location>
        <begin position="273"/>
        <end position="285"/>
    </location>
</feature>
<name>A0A183A8S5_9TREM</name>
<evidence type="ECO:0000256" key="2">
    <source>
        <dbReference type="ARBA" id="ARBA00022475"/>
    </source>
</evidence>
<comment type="subcellular location">
    <subcellularLocation>
        <location evidence="1">Cell membrane</location>
        <topology evidence="1">Single-pass type I membrane protein</topology>
    </subcellularLocation>
</comment>
<dbReference type="PANTHER" id="PTHR24026:SF126">
    <property type="entry name" value="PROTOCADHERIN FAT 4"/>
    <property type="match status" value="1"/>
</dbReference>
<dbReference type="PANTHER" id="PTHR24026">
    <property type="entry name" value="FAT ATYPICAL CADHERIN-RELATED"/>
    <property type="match status" value="1"/>
</dbReference>
<keyword evidence="6 11" id="KW-0106">Calcium</keyword>
<dbReference type="EMBL" id="UZAN01040324">
    <property type="protein sequence ID" value="VDP69273.1"/>
    <property type="molecule type" value="Genomic_DNA"/>
</dbReference>
<keyword evidence="9 13" id="KW-0472">Membrane</keyword>